<dbReference type="InterPro" id="IPR010133">
    <property type="entry name" value="Bacteriocin_signal_seq"/>
</dbReference>
<dbReference type="EMBL" id="LBBT01000331">
    <property type="protein sequence ID" value="KKY00130.1"/>
    <property type="molecule type" value="Genomic_DNA"/>
</dbReference>
<reference evidence="1 2" key="1">
    <citation type="submission" date="2015-04" db="EMBL/GenBank/DDBJ databases">
        <title>Microcin producing Clostridium sp. JC272T.</title>
        <authorList>
            <person name="Jyothsna T."/>
            <person name="Sasikala C."/>
            <person name="Ramana C."/>
        </authorList>
    </citation>
    <scope>NUCLEOTIDE SEQUENCE [LARGE SCALE GENOMIC DNA]</scope>
    <source>
        <strain evidence="1 2">JC272</strain>
    </source>
</reference>
<protein>
    <recommendedName>
        <fullName evidence="3">Bacteriocin</fullName>
    </recommendedName>
</protein>
<dbReference type="PATRIC" id="fig|1629550.3.peg.2688"/>
<accession>A0A0M3DBT7</accession>
<proteinExistence type="predicted"/>
<dbReference type="RefSeq" id="WP_046824127.1">
    <property type="nucleotide sequence ID" value="NZ_LBBT01000331.1"/>
</dbReference>
<keyword evidence="2" id="KW-1185">Reference proteome</keyword>
<dbReference type="AlphaFoldDB" id="A0A0M3DBT7"/>
<evidence type="ECO:0008006" key="3">
    <source>
        <dbReference type="Google" id="ProtNLM"/>
    </source>
</evidence>
<evidence type="ECO:0000313" key="1">
    <source>
        <dbReference type="EMBL" id="KKY00130.1"/>
    </source>
</evidence>
<sequence length="64" mass="7022">MENSKFNEISKNELASVNGGVHPLVVLGGALTVIGAINETGKCAESYNKSFNKSYKKRFKNFLK</sequence>
<dbReference type="NCBIfam" id="TIGR03949">
    <property type="entry name" value="bact_IIb_cerein"/>
    <property type="match status" value="1"/>
</dbReference>
<dbReference type="NCBIfam" id="TIGR01847">
    <property type="entry name" value="bacteriocin_sig"/>
    <property type="match status" value="1"/>
</dbReference>
<gene>
    <name evidence="1" type="ORF">VN21_15940</name>
</gene>
<dbReference type="InterPro" id="IPR023991">
    <property type="entry name" value="Bacteriocin_IIb_lactobn/cerein"/>
</dbReference>
<evidence type="ECO:0000313" key="2">
    <source>
        <dbReference type="Proteomes" id="UP000034407"/>
    </source>
</evidence>
<name>A0A0M3DBT7_9FIRM</name>
<organism evidence="1 2">
    <name type="scientific">Paraclostridium benzoelyticum</name>
    <dbReference type="NCBI Taxonomy" id="1629550"/>
    <lineage>
        <taxon>Bacteria</taxon>
        <taxon>Bacillati</taxon>
        <taxon>Bacillota</taxon>
        <taxon>Clostridia</taxon>
        <taxon>Peptostreptococcales</taxon>
        <taxon>Peptostreptococcaceae</taxon>
        <taxon>Paraclostridium</taxon>
    </lineage>
</organism>
<comment type="caution">
    <text evidence="1">The sequence shown here is derived from an EMBL/GenBank/DDBJ whole genome shotgun (WGS) entry which is preliminary data.</text>
</comment>
<dbReference type="Proteomes" id="UP000034407">
    <property type="component" value="Unassembled WGS sequence"/>
</dbReference>